<dbReference type="PANTHER" id="PTHR43161">
    <property type="entry name" value="SORBITOL DEHYDROGENASE"/>
    <property type="match status" value="1"/>
</dbReference>
<evidence type="ECO:0000256" key="3">
    <source>
        <dbReference type="ARBA" id="ARBA00022723"/>
    </source>
</evidence>
<keyword evidence="9" id="KW-1185">Reference proteome</keyword>
<evidence type="ECO:0000259" key="7">
    <source>
        <dbReference type="Pfam" id="PF08240"/>
    </source>
</evidence>
<gene>
    <name evidence="8" type="ORF">DFO65_10314</name>
</gene>
<reference evidence="8 9" key="1">
    <citation type="submission" date="2018-06" db="EMBL/GenBank/DDBJ databases">
        <title>Freshwater and sediment microbial communities from various areas in North America, analyzing microbe dynamics in response to fracking.</title>
        <authorList>
            <person name="Lamendella R."/>
        </authorList>
    </citation>
    <scope>NUCLEOTIDE SEQUENCE [LARGE SCALE GENOMIC DNA]</scope>
    <source>
        <strain evidence="8 9">3b_TX</strain>
    </source>
</reference>
<dbReference type="Pfam" id="PF08240">
    <property type="entry name" value="ADH_N"/>
    <property type="match status" value="1"/>
</dbReference>
<dbReference type="InterPro" id="IPR036291">
    <property type="entry name" value="NAD(P)-bd_dom_sf"/>
</dbReference>
<dbReference type="GO" id="GO:0046872">
    <property type="term" value="F:metal ion binding"/>
    <property type="evidence" value="ECO:0007669"/>
    <property type="project" value="UniProtKB-KW"/>
</dbReference>
<feature type="domain" description="Alcohol dehydrogenase-like N-terminal" evidence="7">
    <location>
        <begin position="23"/>
        <end position="137"/>
    </location>
</feature>
<accession>A0A366IJX1</accession>
<name>A0A366IJX1_9MICO</name>
<dbReference type="Pfam" id="PF00107">
    <property type="entry name" value="ADH_zinc_N"/>
    <property type="match status" value="1"/>
</dbReference>
<comment type="cofactor">
    <cofactor evidence="1">
        <name>Zn(2+)</name>
        <dbReference type="ChEBI" id="CHEBI:29105"/>
    </cofactor>
</comment>
<dbReference type="InterPro" id="IPR013149">
    <property type="entry name" value="ADH-like_C"/>
</dbReference>
<keyword evidence="4" id="KW-0862">Zinc</keyword>
<protein>
    <submittedName>
        <fullName evidence="8">L-idonate 5-dehydrogenase</fullName>
    </submittedName>
</protein>
<evidence type="ECO:0000259" key="6">
    <source>
        <dbReference type="Pfam" id="PF00107"/>
    </source>
</evidence>
<dbReference type="SUPFAM" id="SSF51735">
    <property type="entry name" value="NAD(P)-binding Rossmann-fold domains"/>
    <property type="match status" value="1"/>
</dbReference>
<evidence type="ECO:0000313" key="8">
    <source>
        <dbReference type="EMBL" id="RBP72723.1"/>
    </source>
</evidence>
<dbReference type="AlphaFoldDB" id="A0A366IJX1"/>
<dbReference type="CDD" id="cd08232">
    <property type="entry name" value="idonate-5-DH"/>
    <property type="match status" value="1"/>
</dbReference>
<dbReference type="PANTHER" id="PTHR43161:SF9">
    <property type="entry name" value="SORBITOL DEHYDROGENASE"/>
    <property type="match status" value="1"/>
</dbReference>
<keyword evidence="3" id="KW-0479">Metal-binding</keyword>
<keyword evidence="5" id="KW-0560">Oxidoreductase</keyword>
<comment type="caution">
    <text evidence="8">The sequence shown here is derived from an EMBL/GenBank/DDBJ whole genome shotgun (WGS) entry which is preliminary data.</text>
</comment>
<proteinExistence type="inferred from homology"/>
<dbReference type="Gene3D" id="3.90.180.10">
    <property type="entry name" value="Medium-chain alcohol dehydrogenases, catalytic domain"/>
    <property type="match status" value="1"/>
</dbReference>
<dbReference type="EMBL" id="QNSB01000003">
    <property type="protein sequence ID" value="RBP72723.1"/>
    <property type="molecule type" value="Genomic_DNA"/>
</dbReference>
<dbReference type="InterPro" id="IPR011032">
    <property type="entry name" value="GroES-like_sf"/>
</dbReference>
<dbReference type="InterPro" id="IPR013154">
    <property type="entry name" value="ADH-like_N"/>
</dbReference>
<feature type="domain" description="Alcohol dehydrogenase-like C-terminal" evidence="6">
    <location>
        <begin position="176"/>
        <end position="296"/>
    </location>
</feature>
<dbReference type="GO" id="GO:0016491">
    <property type="term" value="F:oxidoreductase activity"/>
    <property type="evidence" value="ECO:0007669"/>
    <property type="project" value="UniProtKB-KW"/>
</dbReference>
<evidence type="ECO:0000256" key="2">
    <source>
        <dbReference type="ARBA" id="ARBA00008072"/>
    </source>
</evidence>
<dbReference type="Gene3D" id="3.40.50.720">
    <property type="entry name" value="NAD(P)-binding Rossmann-like Domain"/>
    <property type="match status" value="1"/>
</dbReference>
<sequence>MKTLLIHGAEDMRLEDRAVPEPGDGEVLLRVRFVGICGSDLHYYFHGRNGENLIREPFTPGHELSATVVTDPSGEWTVGTPVTVHPARFGEPVEEIPSHPHLWPGGDYLGSAATVPHRQGGAAEYLIVDKHMLRALPAGLSLRDAALAEPLGVALHALTVAGEQLGGRALVLGAGPVGLLVVAALVARGVEHVAVGDIQTPALDRARGLGAHETFLIGTDEIPTSSFPLVFECSAAPASLSQAVTSATRAGVVVQVGMLADAPISVNLAALVSKEVQLRGSFRFSTEIDDAIELLAAEPAIGQVVTHVVPAAEAESAFGIAKDSAASGKVLIEFEEPTG</sequence>
<evidence type="ECO:0000256" key="5">
    <source>
        <dbReference type="ARBA" id="ARBA00023002"/>
    </source>
</evidence>
<evidence type="ECO:0000313" key="9">
    <source>
        <dbReference type="Proteomes" id="UP000253509"/>
    </source>
</evidence>
<dbReference type="Proteomes" id="UP000253509">
    <property type="component" value="Unassembled WGS sequence"/>
</dbReference>
<organism evidence="8 9">
    <name type="scientific">Brevibacterium celere</name>
    <dbReference type="NCBI Taxonomy" id="225845"/>
    <lineage>
        <taxon>Bacteria</taxon>
        <taxon>Bacillati</taxon>
        <taxon>Actinomycetota</taxon>
        <taxon>Actinomycetes</taxon>
        <taxon>Micrococcales</taxon>
        <taxon>Brevibacteriaceae</taxon>
        <taxon>Brevibacterium</taxon>
    </lineage>
</organism>
<evidence type="ECO:0000256" key="4">
    <source>
        <dbReference type="ARBA" id="ARBA00022833"/>
    </source>
</evidence>
<comment type="similarity">
    <text evidence="2">Belongs to the zinc-containing alcohol dehydrogenase family.</text>
</comment>
<dbReference type="SUPFAM" id="SSF50129">
    <property type="entry name" value="GroES-like"/>
    <property type="match status" value="1"/>
</dbReference>
<dbReference type="RefSeq" id="WP_113903230.1">
    <property type="nucleotide sequence ID" value="NZ_QNSB01000003.1"/>
</dbReference>
<evidence type="ECO:0000256" key="1">
    <source>
        <dbReference type="ARBA" id="ARBA00001947"/>
    </source>
</evidence>